<keyword evidence="1" id="KW-1133">Transmembrane helix</keyword>
<name>A0A840HS44_9SPHN</name>
<protein>
    <submittedName>
        <fullName evidence="2">Putative iron-regulated membrane protein</fullName>
    </submittedName>
</protein>
<organism evidence="2 3">
    <name type="scientific">Rhizorhapis suberifaciens</name>
    <name type="common">corky root of lettuce</name>
    <dbReference type="NCBI Taxonomy" id="13656"/>
    <lineage>
        <taxon>Bacteria</taxon>
        <taxon>Pseudomonadati</taxon>
        <taxon>Pseudomonadota</taxon>
        <taxon>Alphaproteobacteria</taxon>
        <taxon>Sphingomonadales</taxon>
        <taxon>Sphingomonadaceae</taxon>
        <taxon>Rhizorhapis</taxon>
    </lineage>
</organism>
<comment type="caution">
    <text evidence="2">The sequence shown here is derived from an EMBL/GenBank/DDBJ whole genome shotgun (WGS) entry which is preliminary data.</text>
</comment>
<feature type="transmembrane region" description="Helical" evidence="1">
    <location>
        <begin position="12"/>
        <end position="33"/>
    </location>
</feature>
<dbReference type="AlphaFoldDB" id="A0A840HS44"/>
<keyword evidence="1" id="KW-0472">Membrane</keyword>
<keyword evidence="3" id="KW-1185">Reference proteome</keyword>
<evidence type="ECO:0000313" key="3">
    <source>
        <dbReference type="Proteomes" id="UP000575068"/>
    </source>
</evidence>
<dbReference type="Proteomes" id="UP000575068">
    <property type="component" value="Unassembled WGS sequence"/>
</dbReference>
<evidence type="ECO:0000313" key="2">
    <source>
        <dbReference type="EMBL" id="MBB4640398.1"/>
    </source>
</evidence>
<gene>
    <name evidence="2" type="ORF">HNQ99_000686</name>
</gene>
<dbReference type="Pfam" id="PF03929">
    <property type="entry name" value="PepSY_TM"/>
    <property type="match status" value="1"/>
</dbReference>
<dbReference type="PANTHER" id="PTHR34219">
    <property type="entry name" value="IRON-REGULATED INNER MEMBRANE PROTEIN-RELATED"/>
    <property type="match status" value="1"/>
</dbReference>
<feature type="transmembrane region" description="Helical" evidence="1">
    <location>
        <begin position="214"/>
        <end position="236"/>
    </location>
</feature>
<sequence length="500" mass="55796">MLRLILVLHRWLGVVIGVLMTIWCLSGFVMLYVDYPRLLPTEQLRGLSPLQLPVAEDWDRIALAPQTALASARVEMMAGRPVLRVVPDSAGQRAIWQTRASPQNYELVTGKLVQPLSADDMRRVGGDFGRNFGIPGPVAAATPITVDQWTVQAFRDNSPLWRIDYTDSAGATAYIAGRTGEVVQETTRFERFWGWLGAIPHWLYPTMLRQHPHAWAQVVIWTSLAGCFLTVTGLWVGIARLRRGRDGKTGSPYRGLWWWHHISGLVVGLITLSWVASGLLSVSPWGVFDSDAGAAEQHRLTGTMHWTDVREALRNIRQLPPGTVRIESAPLGGRIFFVTTDSHGHMARIDALGRPAILKHGAVEAALRNGPPLASLTLLRSEDPYYYAYKQPVKLPVWRAILSDSQRTRLYIDAQSGALIHVVDGVSRAERWLWNAPHSFDLPGLRAGLLRNLVILPLLAAVAFVCATGSWMGFRKLGRDLRRIRRRGPPHSPFPHQEHS</sequence>
<accession>A0A840HS44</accession>
<dbReference type="PANTHER" id="PTHR34219:SF6">
    <property type="entry name" value="BLR3280 PROTEIN"/>
    <property type="match status" value="1"/>
</dbReference>
<feature type="transmembrane region" description="Helical" evidence="1">
    <location>
        <begin position="453"/>
        <end position="474"/>
    </location>
</feature>
<dbReference type="RefSeq" id="WP_184474240.1">
    <property type="nucleotide sequence ID" value="NZ_JACHOV010000002.1"/>
</dbReference>
<evidence type="ECO:0000256" key="1">
    <source>
        <dbReference type="SAM" id="Phobius"/>
    </source>
</evidence>
<proteinExistence type="predicted"/>
<dbReference type="InterPro" id="IPR005625">
    <property type="entry name" value="PepSY-ass_TM"/>
</dbReference>
<dbReference type="EMBL" id="JACHOV010000002">
    <property type="protein sequence ID" value="MBB4640398.1"/>
    <property type="molecule type" value="Genomic_DNA"/>
</dbReference>
<feature type="transmembrane region" description="Helical" evidence="1">
    <location>
        <begin position="256"/>
        <end position="276"/>
    </location>
</feature>
<keyword evidence="1" id="KW-0812">Transmembrane</keyword>
<reference evidence="2 3" key="1">
    <citation type="submission" date="2020-08" db="EMBL/GenBank/DDBJ databases">
        <title>Genomic Encyclopedia of Type Strains, Phase IV (KMG-IV): sequencing the most valuable type-strain genomes for metagenomic binning, comparative biology and taxonomic classification.</title>
        <authorList>
            <person name="Goeker M."/>
        </authorList>
    </citation>
    <scope>NUCLEOTIDE SEQUENCE [LARGE SCALE GENOMIC DNA]</scope>
    <source>
        <strain evidence="2 3">DSM 7465</strain>
    </source>
</reference>